<evidence type="ECO:0000256" key="1">
    <source>
        <dbReference type="SAM" id="MobiDB-lite"/>
    </source>
</evidence>
<feature type="region of interest" description="Disordered" evidence="1">
    <location>
        <begin position="1"/>
        <end position="42"/>
    </location>
</feature>
<protein>
    <submittedName>
        <fullName evidence="2">Unnamed protein product</fullName>
    </submittedName>
</protein>
<evidence type="ECO:0000313" key="3">
    <source>
        <dbReference type="Proteomes" id="UP001165063"/>
    </source>
</evidence>
<sequence length="129" mass="15122">MPHPQQQHQQSQQTLDSGHAYDDDDDDDKEDHDQQLLISKQRDDIKNRSLSWCNKHVKEKRIMQQVFEQQSEKTNKLHGMQLSISKSIFEKVHDSNKELQEQNLTLNGGERGKMIESGQKRVDAIDIER</sequence>
<dbReference type="EMBL" id="BSXU01006073">
    <property type="protein sequence ID" value="GMG55715.1"/>
    <property type="molecule type" value="Genomic_DNA"/>
</dbReference>
<gene>
    <name evidence="2" type="ORF">Amon01_000778700</name>
</gene>
<reference evidence="2" key="1">
    <citation type="submission" date="2023-04" db="EMBL/GenBank/DDBJ databases">
        <title>Ambrosiozyma monospora NBRC 1965.</title>
        <authorList>
            <person name="Ichikawa N."/>
            <person name="Sato H."/>
            <person name="Tonouchi N."/>
        </authorList>
    </citation>
    <scope>NUCLEOTIDE SEQUENCE</scope>
    <source>
        <strain evidence="2">NBRC 1965</strain>
    </source>
</reference>
<accession>A0A9W6Z3V9</accession>
<dbReference type="Proteomes" id="UP001165063">
    <property type="component" value="Unassembled WGS sequence"/>
</dbReference>
<organism evidence="2 3">
    <name type="scientific">Ambrosiozyma monospora</name>
    <name type="common">Yeast</name>
    <name type="synonym">Endomycopsis monosporus</name>
    <dbReference type="NCBI Taxonomy" id="43982"/>
    <lineage>
        <taxon>Eukaryota</taxon>
        <taxon>Fungi</taxon>
        <taxon>Dikarya</taxon>
        <taxon>Ascomycota</taxon>
        <taxon>Saccharomycotina</taxon>
        <taxon>Pichiomycetes</taxon>
        <taxon>Pichiales</taxon>
        <taxon>Pichiaceae</taxon>
        <taxon>Ambrosiozyma</taxon>
    </lineage>
</organism>
<proteinExistence type="predicted"/>
<evidence type="ECO:0000313" key="2">
    <source>
        <dbReference type="EMBL" id="GMG55715.1"/>
    </source>
</evidence>
<dbReference type="AlphaFoldDB" id="A0A9W6Z3V9"/>
<comment type="caution">
    <text evidence="2">The sequence shown here is derived from an EMBL/GenBank/DDBJ whole genome shotgun (WGS) entry which is preliminary data.</text>
</comment>
<keyword evidence="3" id="KW-1185">Reference proteome</keyword>
<name>A0A9W6Z3V9_AMBMO</name>
<feature type="compositionally biased region" description="Low complexity" evidence="1">
    <location>
        <begin position="1"/>
        <end position="13"/>
    </location>
</feature>